<dbReference type="EMBL" id="FQWX01000005">
    <property type="protein sequence ID" value="SHG69448.1"/>
    <property type="molecule type" value="Genomic_DNA"/>
</dbReference>
<reference evidence="2" key="1">
    <citation type="submission" date="2016-11" db="EMBL/GenBank/DDBJ databases">
        <authorList>
            <person name="Varghese N."/>
            <person name="Submissions S."/>
        </authorList>
    </citation>
    <scope>NUCLEOTIDE SEQUENCE [LARGE SCALE GENOMIC DNA]</scope>
    <source>
        <strain evidence="2">DSM 2635</strain>
    </source>
</reference>
<organism evidence="1 2">
    <name type="scientific">Asaccharospora irregularis DSM 2635</name>
    <dbReference type="NCBI Taxonomy" id="1121321"/>
    <lineage>
        <taxon>Bacteria</taxon>
        <taxon>Bacillati</taxon>
        <taxon>Bacillota</taxon>
        <taxon>Clostridia</taxon>
        <taxon>Peptostreptococcales</taxon>
        <taxon>Peptostreptococcaceae</taxon>
        <taxon>Asaccharospora</taxon>
    </lineage>
</organism>
<gene>
    <name evidence="1" type="ORF">SAMN04488530_105114</name>
</gene>
<dbReference type="AlphaFoldDB" id="A0A1M5LWL3"/>
<name>A0A1M5LWL3_9FIRM</name>
<accession>A0A1M5LWL3</accession>
<evidence type="ECO:0000313" key="1">
    <source>
        <dbReference type="EMBL" id="SHG69448.1"/>
    </source>
</evidence>
<sequence length="51" mass="5917">MEESKQLIINSRHSNLLNELNKSLKERKSFYFSVAFINYSGVQLLLDTLAI</sequence>
<evidence type="ECO:0000313" key="2">
    <source>
        <dbReference type="Proteomes" id="UP000243255"/>
    </source>
</evidence>
<dbReference type="Proteomes" id="UP000243255">
    <property type="component" value="Unassembled WGS sequence"/>
</dbReference>
<keyword evidence="2" id="KW-1185">Reference proteome</keyword>
<dbReference type="RefSeq" id="WP_330392739.1">
    <property type="nucleotide sequence ID" value="NZ_BAABCH010000026.1"/>
</dbReference>
<protein>
    <submittedName>
        <fullName evidence="1">Uncharacterized protein</fullName>
    </submittedName>
</protein>
<dbReference type="STRING" id="1121321.SAMN04488530_105114"/>
<proteinExistence type="predicted"/>